<dbReference type="InterPro" id="IPR003776">
    <property type="entry name" value="YcaO-like_dom"/>
</dbReference>
<evidence type="ECO:0000313" key="2">
    <source>
        <dbReference type="EMBL" id="GLV55650.1"/>
    </source>
</evidence>
<evidence type="ECO:0000313" key="3">
    <source>
        <dbReference type="Proteomes" id="UP001344906"/>
    </source>
</evidence>
<dbReference type="NCBIfam" id="TIGR03882">
    <property type="entry name" value="cyclo_dehyd_2"/>
    <property type="match status" value="1"/>
</dbReference>
<comment type="caution">
    <text evidence="2">The sequence shown here is derived from an EMBL/GenBank/DDBJ whole genome shotgun (WGS) entry which is preliminary data.</text>
</comment>
<reference evidence="2 3" key="1">
    <citation type="submission" date="2023-02" db="EMBL/GenBank/DDBJ databases">
        <title>Dictyobacter halimunensis sp. nov., a new member of the class Ktedonobacteria from forest soil in a geothermal area.</title>
        <authorList>
            <person name="Rachmania M.K."/>
            <person name="Ningsih F."/>
            <person name="Sakai Y."/>
            <person name="Yabe S."/>
            <person name="Yokota A."/>
            <person name="Sjamsuridzal W."/>
        </authorList>
    </citation>
    <scope>NUCLEOTIDE SEQUENCE [LARGE SCALE GENOMIC DNA]</scope>
    <source>
        <strain evidence="2 3">S3.2.2.5</strain>
    </source>
</reference>
<accession>A0ABQ6FPQ4</accession>
<dbReference type="PROSITE" id="PS51664">
    <property type="entry name" value="YCAO"/>
    <property type="match status" value="1"/>
</dbReference>
<evidence type="ECO:0000259" key="1">
    <source>
        <dbReference type="PROSITE" id="PS51664"/>
    </source>
</evidence>
<proteinExistence type="predicted"/>
<feature type="domain" description="YcaO" evidence="1">
    <location>
        <begin position="415"/>
        <end position="704"/>
    </location>
</feature>
<organism evidence="2 3">
    <name type="scientific">Dictyobacter halimunensis</name>
    <dbReference type="NCBI Taxonomy" id="3026934"/>
    <lineage>
        <taxon>Bacteria</taxon>
        <taxon>Bacillati</taxon>
        <taxon>Chloroflexota</taxon>
        <taxon>Ktedonobacteria</taxon>
        <taxon>Ktedonobacterales</taxon>
        <taxon>Dictyobacteraceae</taxon>
        <taxon>Dictyobacter</taxon>
    </lineage>
</organism>
<gene>
    <name evidence="2" type="ORF">KDH_24940</name>
</gene>
<dbReference type="EMBL" id="BSRI01000001">
    <property type="protein sequence ID" value="GLV55650.1"/>
    <property type="molecule type" value="Genomic_DNA"/>
</dbReference>
<sequence length="704" mass="78559">MRPKFQSDTCYIPFEEGIYLRNNHGGLMLKGKSLYGLLQHLIPILDGGASVEEIIDGLNADQQQMIINLIDKLSAHRFLRDTELDQPLSVPLSERDAYAPDLAFIASFQENAARSLMHFLGQRLLLIGSGLCFSALVDASLQRGIRYIGVSATAPTMRHPKRAPGQTVREVDALPWDDEAALQHLIQDFDAVLYVSDQPMLARARLLNRLCRNQQRVLMQALVIDNHAWIGPLVHPAAKGCWECAWRRLQSNLIALADRLPRYAFDVQPPDPVEQPCVTTTAAGLIANRLLFELFRYCTRIGDAQEDIQITDLDLATFQSQSHAFLPHPLCQAEQAPFASTAPQFLERLRSIQGRPAIDAEEFFSSIMPCTDGPLGLFTLTSAEDFVQMPLPVFQVNVSNPMLLERPREPLTITAADLDATTAGLRASQTACERYLAEIVDRRRLLTSEQACQQAEPMIAPEHFIDPASPAQADGLWTWTFNLYSDRACLVPASQVFYTLYQRESEDVLPHGISSSMDWNEAVCHALLDWCHHLTVEQLAASAQPCPRVDLAHTPLSATGAHLVRLLEIAGSLPEIYDVTGTLEIPTFAFCVDDRVIAYNTHCEAAQALQMGMQQVLQHYQSIQCQQPDYAITPPVDLSPSLRGEQFSIPDYPCPDGWPDRLTWLVQQLWSHDLCACVVPLDHDPGLAEIFPFVVRVLLSRSEV</sequence>
<dbReference type="RefSeq" id="WP_338250176.1">
    <property type="nucleotide sequence ID" value="NZ_BSRI01000001.1"/>
</dbReference>
<dbReference type="Gene3D" id="3.40.50.720">
    <property type="entry name" value="NAD(P)-binding Rossmann-like Domain"/>
    <property type="match status" value="1"/>
</dbReference>
<dbReference type="Pfam" id="PF02624">
    <property type="entry name" value="YcaO"/>
    <property type="match status" value="1"/>
</dbReference>
<keyword evidence="3" id="KW-1185">Reference proteome</keyword>
<dbReference type="InterPro" id="IPR022291">
    <property type="entry name" value="Bacteriocin_synth_cyclodeHase"/>
</dbReference>
<name>A0ABQ6FPQ4_9CHLR</name>
<dbReference type="Proteomes" id="UP001344906">
    <property type="component" value="Unassembled WGS sequence"/>
</dbReference>
<dbReference type="Gene3D" id="3.90.930.60">
    <property type="match status" value="1"/>
</dbReference>
<protein>
    <recommendedName>
        <fullName evidence="1">YcaO domain-containing protein</fullName>
    </recommendedName>
</protein>